<keyword evidence="4" id="KW-1185">Reference proteome</keyword>
<dbReference type="Proteomes" id="UP000272025">
    <property type="component" value="Unassembled WGS sequence"/>
</dbReference>
<gene>
    <name evidence="3" type="ORF">SODALDRAFT_321998</name>
</gene>
<feature type="compositionally biased region" description="Pro residues" evidence="1">
    <location>
        <begin position="31"/>
        <end position="42"/>
    </location>
</feature>
<dbReference type="GeneID" id="39578152"/>
<feature type="region of interest" description="Disordered" evidence="1">
    <location>
        <begin position="31"/>
        <end position="55"/>
    </location>
</feature>
<name>A0A3N2Q1R5_SODAK</name>
<feature type="compositionally biased region" description="Basic residues" evidence="1">
    <location>
        <begin position="210"/>
        <end position="221"/>
    </location>
</feature>
<feature type="compositionally biased region" description="Basic residues" evidence="1">
    <location>
        <begin position="122"/>
        <end position="146"/>
    </location>
</feature>
<evidence type="ECO:0000256" key="2">
    <source>
        <dbReference type="SAM" id="Phobius"/>
    </source>
</evidence>
<dbReference type="EMBL" id="ML119052">
    <property type="protein sequence ID" value="ROT40699.1"/>
    <property type="molecule type" value="Genomic_DNA"/>
</dbReference>
<proteinExistence type="predicted"/>
<evidence type="ECO:0000313" key="3">
    <source>
        <dbReference type="EMBL" id="ROT40699.1"/>
    </source>
</evidence>
<feature type="region of interest" description="Disordered" evidence="1">
    <location>
        <begin position="107"/>
        <end position="227"/>
    </location>
</feature>
<keyword evidence="2" id="KW-0472">Membrane</keyword>
<dbReference type="RefSeq" id="XP_028468505.1">
    <property type="nucleotide sequence ID" value="XM_028609674.1"/>
</dbReference>
<keyword evidence="2" id="KW-1133">Transmembrane helix</keyword>
<protein>
    <submittedName>
        <fullName evidence="3">Uncharacterized protein</fullName>
    </submittedName>
</protein>
<dbReference type="AlphaFoldDB" id="A0A3N2Q1R5"/>
<feature type="transmembrane region" description="Helical" evidence="2">
    <location>
        <begin position="76"/>
        <end position="96"/>
    </location>
</feature>
<accession>A0A3N2Q1R5</accession>
<evidence type="ECO:0000256" key="1">
    <source>
        <dbReference type="SAM" id="MobiDB-lite"/>
    </source>
</evidence>
<keyword evidence="2" id="KW-0812">Transmembrane</keyword>
<sequence>MPPFNARLRRDLSSDILDRLLLPLRAPPADLPAPAPQFPTPSQPRQITPVVPRQESETTLIIPTTYTNIGDLAPGAVAGIVLGSVFGFLLLVWLVYMCTSGIAPAVETRTDDSSLPPPPPPHRSRRSRHQHHHHHHHPPSHRRSGGRARVIATETTRVRSSGGRGPGPIIVDAPEPEMSERARSVSRPPPRVVESDEDEVVVIEENTPPRRNRRQSRHSRHSSYDDH</sequence>
<reference evidence="3 4" key="1">
    <citation type="journal article" date="2018" name="Mol. Ecol.">
        <title>The obligate alkalophilic soda-lake fungus Sodiomyces alkalinus has shifted to a protein diet.</title>
        <authorList>
            <person name="Grum-Grzhimaylo A.A."/>
            <person name="Falkoski D.L."/>
            <person name="van den Heuvel J."/>
            <person name="Valero-Jimenez C.A."/>
            <person name="Min B."/>
            <person name="Choi I.G."/>
            <person name="Lipzen A."/>
            <person name="Daum C.G."/>
            <person name="Aanen D.K."/>
            <person name="Tsang A."/>
            <person name="Henrissat B."/>
            <person name="Bilanenko E.N."/>
            <person name="de Vries R.P."/>
            <person name="van Kan J.A.L."/>
            <person name="Grigoriev I.V."/>
            <person name="Debets A.J.M."/>
        </authorList>
    </citation>
    <scope>NUCLEOTIDE SEQUENCE [LARGE SCALE GENOMIC DNA]</scope>
    <source>
        <strain evidence="3 4">F11</strain>
    </source>
</reference>
<evidence type="ECO:0000313" key="4">
    <source>
        <dbReference type="Proteomes" id="UP000272025"/>
    </source>
</evidence>
<organism evidence="3 4">
    <name type="scientific">Sodiomyces alkalinus (strain CBS 110278 / VKM F-3762 / F11)</name>
    <name type="common">Alkaliphilic filamentous fungus</name>
    <dbReference type="NCBI Taxonomy" id="1314773"/>
    <lineage>
        <taxon>Eukaryota</taxon>
        <taxon>Fungi</taxon>
        <taxon>Dikarya</taxon>
        <taxon>Ascomycota</taxon>
        <taxon>Pezizomycotina</taxon>
        <taxon>Sordariomycetes</taxon>
        <taxon>Hypocreomycetidae</taxon>
        <taxon>Glomerellales</taxon>
        <taxon>Plectosphaerellaceae</taxon>
        <taxon>Sodiomyces</taxon>
    </lineage>
</organism>